<gene>
    <name evidence="1" type="ORF">FA95DRAFT_1527543</name>
</gene>
<keyword evidence="2" id="KW-1185">Reference proteome</keyword>
<dbReference type="Proteomes" id="UP000814033">
    <property type="component" value="Unassembled WGS sequence"/>
</dbReference>
<proteinExistence type="predicted"/>
<organism evidence="1 2">
    <name type="scientific">Auriscalpium vulgare</name>
    <dbReference type="NCBI Taxonomy" id="40419"/>
    <lineage>
        <taxon>Eukaryota</taxon>
        <taxon>Fungi</taxon>
        <taxon>Dikarya</taxon>
        <taxon>Basidiomycota</taxon>
        <taxon>Agaricomycotina</taxon>
        <taxon>Agaricomycetes</taxon>
        <taxon>Russulales</taxon>
        <taxon>Auriscalpiaceae</taxon>
        <taxon>Auriscalpium</taxon>
    </lineage>
</organism>
<evidence type="ECO:0000313" key="1">
    <source>
        <dbReference type="EMBL" id="KAI0040514.1"/>
    </source>
</evidence>
<reference evidence="1" key="2">
    <citation type="journal article" date="2022" name="New Phytol.">
        <title>Evolutionary transition to the ectomycorrhizal habit in the genomes of a hyperdiverse lineage of mushroom-forming fungi.</title>
        <authorList>
            <person name="Looney B."/>
            <person name="Miyauchi S."/>
            <person name="Morin E."/>
            <person name="Drula E."/>
            <person name="Courty P.E."/>
            <person name="Kohler A."/>
            <person name="Kuo A."/>
            <person name="LaButti K."/>
            <person name="Pangilinan J."/>
            <person name="Lipzen A."/>
            <person name="Riley R."/>
            <person name="Andreopoulos W."/>
            <person name="He G."/>
            <person name="Johnson J."/>
            <person name="Nolan M."/>
            <person name="Tritt A."/>
            <person name="Barry K.W."/>
            <person name="Grigoriev I.V."/>
            <person name="Nagy L.G."/>
            <person name="Hibbett D."/>
            <person name="Henrissat B."/>
            <person name="Matheny P.B."/>
            <person name="Labbe J."/>
            <person name="Martin F.M."/>
        </authorList>
    </citation>
    <scope>NUCLEOTIDE SEQUENCE</scope>
    <source>
        <strain evidence="1">FP105234-sp</strain>
    </source>
</reference>
<evidence type="ECO:0000313" key="2">
    <source>
        <dbReference type="Proteomes" id="UP000814033"/>
    </source>
</evidence>
<dbReference type="EMBL" id="MU276190">
    <property type="protein sequence ID" value="KAI0040514.1"/>
    <property type="molecule type" value="Genomic_DNA"/>
</dbReference>
<reference evidence="1" key="1">
    <citation type="submission" date="2021-02" db="EMBL/GenBank/DDBJ databases">
        <authorList>
            <consortium name="DOE Joint Genome Institute"/>
            <person name="Ahrendt S."/>
            <person name="Looney B.P."/>
            <person name="Miyauchi S."/>
            <person name="Morin E."/>
            <person name="Drula E."/>
            <person name="Courty P.E."/>
            <person name="Chicoki N."/>
            <person name="Fauchery L."/>
            <person name="Kohler A."/>
            <person name="Kuo A."/>
            <person name="Labutti K."/>
            <person name="Pangilinan J."/>
            <person name="Lipzen A."/>
            <person name="Riley R."/>
            <person name="Andreopoulos W."/>
            <person name="He G."/>
            <person name="Johnson J."/>
            <person name="Barry K.W."/>
            <person name="Grigoriev I.V."/>
            <person name="Nagy L."/>
            <person name="Hibbett D."/>
            <person name="Henrissat B."/>
            <person name="Matheny P.B."/>
            <person name="Labbe J."/>
            <person name="Martin F."/>
        </authorList>
    </citation>
    <scope>NUCLEOTIDE SEQUENCE</scope>
    <source>
        <strain evidence="1">FP105234-sp</strain>
    </source>
</reference>
<accession>A0ACB8R8V8</accession>
<comment type="caution">
    <text evidence="1">The sequence shown here is derived from an EMBL/GenBank/DDBJ whole genome shotgun (WGS) entry which is preliminary data.</text>
</comment>
<name>A0ACB8R8V8_9AGAM</name>
<sequence length="310" mass="33942">MPSSQMALPPFANDPLADVAFRSCDGTIFLLSKHILSIASPVFADMFSLTRPVDPSAHEEMWEDRIPIVSVAEDSATLDLLLRWCYPIRPPRLKTLDDVRRLVAASQKYEVDAVVDAIDDALQAHLGRDPGGVFAVAVSYDLRKMATTAARSALALPLKAVISSVPASRVGDSLNVLIQYHINCGAAAAAVTVTARRDFFVLLPNFIAYNSGKCEQCFSLDPAYDMQDKRQSTAWYAPRSLWQFLHAAGQALLLNPHEAVIASYQVGQCRNHMDAECASSLRTQSAATFVEMLKREVTSAIEKVPIPSFT</sequence>
<protein>
    <submittedName>
        <fullName evidence="1">Uncharacterized protein</fullName>
    </submittedName>
</protein>